<feature type="region of interest" description="Disordered" evidence="1">
    <location>
        <begin position="1"/>
        <end position="31"/>
    </location>
</feature>
<gene>
    <name evidence="2" type="ORF">GCM10022268_06340</name>
</gene>
<evidence type="ECO:0000313" key="3">
    <source>
        <dbReference type="Proteomes" id="UP001500523"/>
    </source>
</evidence>
<protein>
    <recommendedName>
        <fullName evidence="4">DUF2336 domain-containing protein</fullName>
    </recommendedName>
</protein>
<evidence type="ECO:0008006" key="4">
    <source>
        <dbReference type="Google" id="ProtNLM"/>
    </source>
</evidence>
<name>A0ABP7D2P4_9SPHN</name>
<dbReference type="Proteomes" id="UP001500523">
    <property type="component" value="Unassembled WGS sequence"/>
</dbReference>
<reference evidence="3" key="1">
    <citation type="journal article" date="2019" name="Int. J. Syst. Evol. Microbiol.">
        <title>The Global Catalogue of Microorganisms (GCM) 10K type strain sequencing project: providing services to taxonomists for standard genome sequencing and annotation.</title>
        <authorList>
            <consortium name="The Broad Institute Genomics Platform"/>
            <consortium name="The Broad Institute Genome Sequencing Center for Infectious Disease"/>
            <person name="Wu L."/>
            <person name="Ma J."/>
        </authorList>
    </citation>
    <scope>NUCLEOTIDE SEQUENCE [LARGE SCALE GENOMIC DNA]</scope>
    <source>
        <strain evidence="3">JCM 17498</strain>
    </source>
</reference>
<evidence type="ECO:0000256" key="1">
    <source>
        <dbReference type="SAM" id="MobiDB-lite"/>
    </source>
</evidence>
<organism evidence="2 3">
    <name type="scientific">Sphingomonas cynarae</name>
    <dbReference type="NCBI Taxonomy" id="930197"/>
    <lineage>
        <taxon>Bacteria</taxon>
        <taxon>Pseudomonadati</taxon>
        <taxon>Pseudomonadota</taxon>
        <taxon>Alphaproteobacteria</taxon>
        <taxon>Sphingomonadales</taxon>
        <taxon>Sphingomonadaceae</taxon>
        <taxon>Sphingomonas</taxon>
    </lineage>
</organism>
<feature type="compositionally biased region" description="Basic and acidic residues" evidence="1">
    <location>
        <begin position="1"/>
        <end position="22"/>
    </location>
</feature>
<accession>A0ABP7D2P4</accession>
<comment type="caution">
    <text evidence="2">The sequence shown here is derived from an EMBL/GenBank/DDBJ whole genome shotgun (WGS) entry which is preliminary data.</text>
</comment>
<evidence type="ECO:0000313" key="2">
    <source>
        <dbReference type="EMBL" id="GAA3698723.1"/>
    </source>
</evidence>
<dbReference type="EMBL" id="BAABBF010000001">
    <property type="protein sequence ID" value="GAA3698723.1"/>
    <property type="molecule type" value="Genomic_DNA"/>
</dbReference>
<sequence>MKEIRPSRDEARRTRTARDKETRQRHKAASAKKTVTFRDLPSLVRLVVTGQEVDVDEAVHCLHHEVYYGGIAKADFAGTIFALALADLTRLPMGILDQKKELLPGRYLPDSIDALRDHAERMISASRNQDLIETVAEGWPGHGSGESRLAGHLANLWQIHSDHPPLYRALVMGRHRPVIQALRDRRYAGMSAAAAGLIQESDTLARIRRALECQTLLWCAHDVQMILARNARAAAFPLGDMLSSDKTIVEPATVLAEARPMRETLMSVLDAYRAHQESGMDDRAVNTLMEEDGIVRRLRLQVQRQAEQRGIDPERAADRVAVLMDRVASRVQGSNDAFLQALATPARAYSSPKSFHAAWFSGLSPLASSGVAVIRYLQAETQVAALIDELLPLANVRRAVRDRLALPAFDERDMPRGWKARSRDLLHAWRSAVLGDKDLHSRSVPSDGRDPKAGKQPLEAAIAFLNRAGDRRIGDDHGDQHCERRTFYLLDVIPEHRLACG</sequence>
<proteinExistence type="predicted"/>
<keyword evidence="3" id="KW-1185">Reference proteome</keyword>